<dbReference type="RefSeq" id="WP_145266619.1">
    <property type="nucleotide sequence ID" value="NZ_CP036316.1"/>
</dbReference>
<dbReference type="PRINTS" id="PR00107">
    <property type="entry name" value="PHOSPHOCPHPR"/>
</dbReference>
<keyword evidence="4" id="KW-0598">Phosphotransferase system</keyword>
<dbReference type="KEGG" id="chya:V22_42850"/>
<dbReference type="InterPro" id="IPR035895">
    <property type="entry name" value="HPr-like_sf"/>
</dbReference>
<dbReference type="NCBIfam" id="TIGR01003">
    <property type="entry name" value="PTS_HPr_family"/>
    <property type="match status" value="1"/>
</dbReference>
<comment type="similarity">
    <text evidence="2">Belongs to the HPr family.</text>
</comment>
<dbReference type="Gene3D" id="3.30.1340.10">
    <property type="entry name" value="HPr-like"/>
    <property type="match status" value="1"/>
</dbReference>
<dbReference type="PROSITE" id="PS51350">
    <property type="entry name" value="PTS_HPR_DOM"/>
    <property type="match status" value="1"/>
</dbReference>
<accession>A0A517TF61</accession>
<evidence type="ECO:0000259" key="5">
    <source>
        <dbReference type="PROSITE" id="PS51350"/>
    </source>
</evidence>
<comment type="subcellular location">
    <subcellularLocation>
        <location evidence="1">Cytoplasm</location>
    </subcellularLocation>
</comment>
<protein>
    <submittedName>
        <fullName evidence="6">HPr-like protein Crh</fullName>
    </submittedName>
</protein>
<name>A0A517TF61_9PLAN</name>
<evidence type="ECO:0000313" key="7">
    <source>
        <dbReference type="Proteomes" id="UP000319976"/>
    </source>
</evidence>
<dbReference type="GO" id="GO:0009401">
    <property type="term" value="P:phosphoenolpyruvate-dependent sugar phosphotransferase system"/>
    <property type="evidence" value="ECO:0007669"/>
    <property type="project" value="UniProtKB-KW"/>
</dbReference>
<evidence type="ECO:0000256" key="3">
    <source>
        <dbReference type="ARBA" id="ARBA00022490"/>
    </source>
</evidence>
<keyword evidence="7" id="KW-1185">Reference proteome</keyword>
<evidence type="ECO:0000313" key="6">
    <source>
        <dbReference type="EMBL" id="QDT67013.1"/>
    </source>
</evidence>
<feature type="domain" description="HPr" evidence="5">
    <location>
        <begin position="6"/>
        <end position="93"/>
    </location>
</feature>
<sequence>MSDAQTHHAQVQVDLPDGLHMRPLTLIARVASGFQSDIQIGRVNQLVDAKGMLGLMTLAAENGETLDIVACGNDSEAAVMELKRLFEVNFEVP</sequence>
<evidence type="ECO:0000256" key="2">
    <source>
        <dbReference type="ARBA" id="ARBA00010736"/>
    </source>
</evidence>
<dbReference type="EMBL" id="CP036316">
    <property type="protein sequence ID" value="QDT67013.1"/>
    <property type="molecule type" value="Genomic_DNA"/>
</dbReference>
<dbReference type="AlphaFoldDB" id="A0A517TF61"/>
<organism evidence="6 7">
    <name type="scientific">Calycomorphotria hydatis</name>
    <dbReference type="NCBI Taxonomy" id="2528027"/>
    <lineage>
        <taxon>Bacteria</taxon>
        <taxon>Pseudomonadati</taxon>
        <taxon>Planctomycetota</taxon>
        <taxon>Planctomycetia</taxon>
        <taxon>Planctomycetales</taxon>
        <taxon>Planctomycetaceae</taxon>
        <taxon>Calycomorphotria</taxon>
    </lineage>
</organism>
<evidence type="ECO:0000256" key="1">
    <source>
        <dbReference type="ARBA" id="ARBA00004496"/>
    </source>
</evidence>
<dbReference type="Proteomes" id="UP000319976">
    <property type="component" value="Chromosome"/>
</dbReference>
<gene>
    <name evidence="6" type="primary">crh</name>
    <name evidence="6" type="ORF">V22_42850</name>
</gene>
<keyword evidence="3" id="KW-0963">Cytoplasm</keyword>
<reference evidence="6 7" key="1">
    <citation type="submission" date="2019-02" db="EMBL/GenBank/DDBJ databases">
        <title>Deep-cultivation of Planctomycetes and their phenomic and genomic characterization uncovers novel biology.</title>
        <authorList>
            <person name="Wiegand S."/>
            <person name="Jogler M."/>
            <person name="Boedeker C."/>
            <person name="Pinto D."/>
            <person name="Vollmers J."/>
            <person name="Rivas-Marin E."/>
            <person name="Kohn T."/>
            <person name="Peeters S.H."/>
            <person name="Heuer A."/>
            <person name="Rast P."/>
            <person name="Oberbeckmann S."/>
            <person name="Bunk B."/>
            <person name="Jeske O."/>
            <person name="Meyerdierks A."/>
            <person name="Storesund J.E."/>
            <person name="Kallscheuer N."/>
            <person name="Luecker S."/>
            <person name="Lage O.M."/>
            <person name="Pohl T."/>
            <person name="Merkel B.J."/>
            <person name="Hornburger P."/>
            <person name="Mueller R.-W."/>
            <person name="Bruemmer F."/>
            <person name="Labrenz M."/>
            <person name="Spormann A.M."/>
            <person name="Op den Camp H."/>
            <person name="Overmann J."/>
            <person name="Amann R."/>
            <person name="Jetten M.S.M."/>
            <person name="Mascher T."/>
            <person name="Medema M.H."/>
            <person name="Devos D.P."/>
            <person name="Kaster A.-K."/>
            <person name="Ovreas L."/>
            <person name="Rohde M."/>
            <person name="Galperin M.Y."/>
            <person name="Jogler C."/>
        </authorList>
    </citation>
    <scope>NUCLEOTIDE SEQUENCE [LARGE SCALE GENOMIC DNA]</scope>
    <source>
        <strain evidence="6 7">V22</strain>
    </source>
</reference>
<evidence type="ECO:0000256" key="4">
    <source>
        <dbReference type="ARBA" id="ARBA00022683"/>
    </source>
</evidence>
<dbReference type="InterPro" id="IPR000032">
    <property type="entry name" value="HPr-like"/>
</dbReference>
<dbReference type="Pfam" id="PF00381">
    <property type="entry name" value="PTS-HPr"/>
    <property type="match status" value="1"/>
</dbReference>
<dbReference type="GO" id="GO:0005737">
    <property type="term" value="C:cytoplasm"/>
    <property type="evidence" value="ECO:0007669"/>
    <property type="project" value="UniProtKB-SubCell"/>
</dbReference>
<dbReference type="SUPFAM" id="SSF55594">
    <property type="entry name" value="HPr-like"/>
    <property type="match status" value="1"/>
</dbReference>
<dbReference type="PANTHER" id="PTHR33705">
    <property type="entry name" value="PHOSPHOCARRIER PROTEIN HPR"/>
    <property type="match status" value="1"/>
</dbReference>
<dbReference type="PANTHER" id="PTHR33705:SF2">
    <property type="entry name" value="PHOSPHOCARRIER PROTEIN NPR"/>
    <property type="match status" value="1"/>
</dbReference>
<proteinExistence type="inferred from homology"/>
<dbReference type="InterPro" id="IPR050399">
    <property type="entry name" value="HPr"/>
</dbReference>
<dbReference type="OrthoDB" id="9809047at2"/>